<dbReference type="Gene3D" id="3.60.10.10">
    <property type="entry name" value="Endonuclease/exonuclease/phosphatase"/>
    <property type="match status" value="1"/>
</dbReference>
<dbReference type="AlphaFoldDB" id="A0A4Y2V7J5"/>
<dbReference type="Gene3D" id="3.30.420.10">
    <property type="entry name" value="Ribonuclease H-like superfamily/Ribonuclease H"/>
    <property type="match status" value="1"/>
</dbReference>
<dbReference type="InterPro" id="IPR052560">
    <property type="entry name" value="RdDP_mobile_element"/>
</dbReference>
<name>A0A4Y2V7J5_ARAVE</name>
<accession>A0A4Y2V7J5</accession>
<dbReference type="SUPFAM" id="SSF56672">
    <property type="entry name" value="DNA/RNA polymerases"/>
    <property type="match status" value="1"/>
</dbReference>
<dbReference type="PROSITE" id="PS50879">
    <property type="entry name" value="RNASE_H_1"/>
    <property type="match status" value="1"/>
</dbReference>
<feature type="domain" description="RNase H type-1" evidence="2">
    <location>
        <begin position="899"/>
        <end position="1027"/>
    </location>
</feature>
<dbReference type="GO" id="GO:0042575">
    <property type="term" value="C:DNA polymerase complex"/>
    <property type="evidence" value="ECO:0007669"/>
    <property type="project" value="UniProtKB-ARBA"/>
</dbReference>
<dbReference type="SUPFAM" id="SSF56219">
    <property type="entry name" value="DNase I-like"/>
    <property type="match status" value="1"/>
</dbReference>
<dbReference type="PANTHER" id="PTHR36688">
    <property type="entry name" value="ENDO/EXONUCLEASE/PHOSPHATASE DOMAIN-CONTAINING PROTEIN"/>
    <property type="match status" value="1"/>
</dbReference>
<dbReference type="InterPro" id="IPR036691">
    <property type="entry name" value="Endo/exonu/phosph_ase_sf"/>
</dbReference>
<dbReference type="EMBL" id="BGPR01043857">
    <property type="protein sequence ID" value="GBO20511.1"/>
    <property type="molecule type" value="Genomic_DNA"/>
</dbReference>
<dbReference type="InterPro" id="IPR043502">
    <property type="entry name" value="DNA/RNA_pol_sf"/>
</dbReference>
<comment type="caution">
    <text evidence="3">The sequence shown here is derived from an EMBL/GenBank/DDBJ whole genome shotgun (WGS) entry which is preliminary data.</text>
</comment>
<evidence type="ECO:0000259" key="2">
    <source>
        <dbReference type="PROSITE" id="PS50879"/>
    </source>
</evidence>
<protein>
    <recommendedName>
        <fullName evidence="5">Retrovirus-related Pol polyprotein from type-1 retrotransposable element R1</fullName>
    </recommendedName>
</protein>
<keyword evidence="4" id="KW-1185">Reference proteome</keyword>
<feature type="domain" description="Reverse transcriptase" evidence="1">
    <location>
        <begin position="466"/>
        <end position="745"/>
    </location>
</feature>
<evidence type="ECO:0000313" key="4">
    <source>
        <dbReference type="Proteomes" id="UP000499080"/>
    </source>
</evidence>
<dbReference type="CDD" id="cd09276">
    <property type="entry name" value="Rnase_HI_RT_non_LTR"/>
    <property type="match status" value="1"/>
</dbReference>
<dbReference type="Pfam" id="PF14529">
    <property type="entry name" value="Exo_endo_phos_2"/>
    <property type="match status" value="1"/>
</dbReference>
<evidence type="ECO:0000259" key="1">
    <source>
        <dbReference type="PROSITE" id="PS50878"/>
    </source>
</evidence>
<dbReference type="PROSITE" id="PS50878">
    <property type="entry name" value="RT_POL"/>
    <property type="match status" value="1"/>
</dbReference>
<dbReference type="InterPro" id="IPR000477">
    <property type="entry name" value="RT_dom"/>
</dbReference>
<dbReference type="InterPro" id="IPR036397">
    <property type="entry name" value="RNaseH_sf"/>
</dbReference>
<evidence type="ECO:0000313" key="3">
    <source>
        <dbReference type="EMBL" id="GBO20511.1"/>
    </source>
</evidence>
<dbReference type="GO" id="GO:0004523">
    <property type="term" value="F:RNA-DNA hybrid ribonuclease activity"/>
    <property type="evidence" value="ECO:0007669"/>
    <property type="project" value="InterPro"/>
</dbReference>
<dbReference type="GO" id="GO:0071897">
    <property type="term" value="P:DNA biosynthetic process"/>
    <property type="evidence" value="ECO:0007669"/>
    <property type="project" value="UniProtKB-ARBA"/>
</dbReference>
<organism evidence="3 4">
    <name type="scientific">Araneus ventricosus</name>
    <name type="common">Orbweaver spider</name>
    <name type="synonym">Epeira ventricosa</name>
    <dbReference type="NCBI Taxonomy" id="182803"/>
    <lineage>
        <taxon>Eukaryota</taxon>
        <taxon>Metazoa</taxon>
        <taxon>Ecdysozoa</taxon>
        <taxon>Arthropoda</taxon>
        <taxon>Chelicerata</taxon>
        <taxon>Arachnida</taxon>
        <taxon>Araneae</taxon>
        <taxon>Araneomorphae</taxon>
        <taxon>Entelegynae</taxon>
        <taxon>Araneoidea</taxon>
        <taxon>Araneidae</taxon>
        <taxon>Araneus</taxon>
    </lineage>
</organism>
<dbReference type="SUPFAM" id="SSF53098">
    <property type="entry name" value="Ribonuclease H-like"/>
    <property type="match status" value="1"/>
</dbReference>
<dbReference type="PANTHER" id="PTHR36688:SF2">
    <property type="entry name" value="ENDONUCLEASE_EXONUCLEASE_PHOSPHATASE DOMAIN-CONTAINING PROTEIN"/>
    <property type="match status" value="1"/>
</dbReference>
<dbReference type="CDD" id="cd01650">
    <property type="entry name" value="RT_nLTR_like"/>
    <property type="match status" value="1"/>
</dbReference>
<proteinExistence type="predicted"/>
<dbReference type="Proteomes" id="UP000499080">
    <property type="component" value="Unassembled WGS sequence"/>
</dbReference>
<dbReference type="InterPro" id="IPR002156">
    <property type="entry name" value="RNaseH_domain"/>
</dbReference>
<reference evidence="3 4" key="1">
    <citation type="journal article" date="2019" name="Sci. Rep.">
        <title>Orb-weaving spider Araneus ventricosus genome elucidates the spidroin gene catalogue.</title>
        <authorList>
            <person name="Kono N."/>
            <person name="Nakamura H."/>
            <person name="Ohtoshi R."/>
            <person name="Moran D.A.P."/>
            <person name="Shinohara A."/>
            <person name="Yoshida Y."/>
            <person name="Fujiwara M."/>
            <person name="Mori M."/>
            <person name="Tomita M."/>
            <person name="Arakawa K."/>
        </authorList>
    </citation>
    <scope>NUCLEOTIDE SEQUENCE [LARGE SCALE GENOMIC DNA]</scope>
</reference>
<gene>
    <name evidence="3" type="primary">R1A1-elementORF2_682</name>
    <name evidence="3" type="ORF">AVEN_5390_1</name>
</gene>
<dbReference type="Pfam" id="PF00075">
    <property type="entry name" value="RNase_H"/>
    <property type="match status" value="1"/>
</dbReference>
<sequence>MVLLRVLQINVNHSRAAHGAAFDTAETQNFDFVCVQDPYLVDGFPLGVALGFPIFSSIRFNCSIYCLNSNLNFSLKHNTLNSVSILIYFHNLTITLTNLYFQPHDNFDELILEISEIGKDNSCNLLIGDFNARSQIWGYGFEDHRGRVLSEYLTLNNFSICNRTDLGPTFNSSTGHGFPDLSLISTAHQHLLDAWWIDNSDSLSDHKLICVQLAGDFSFSHDFIFKTKFSLNKFSHRFRKDLVFLKNLVTTVSSIEGIDLFYKTFMDLITKAAFGTFKKKPLGHKKIFSFWNDTLRVKRNRVTALYRKYNSLKKNDAPGDSVLAAGIIYRKERSELKKLINTTKRKAWEIFCLNYNSKFGHTFKVAFSKLKRNYNLDIKIPNNSNPSIAEKAKCMLNHFFPFKDLSNFNKLSFPFQSLNCINILDLEDLFTGLKGGRAPGLDRIDYRTWTKVFEMDKFLFCDFINLCFRFSYFPSCLKNAKVFFLLKPGRDRSIISSYRPICLLPTLGKLIERLFINQFNTFIIRHNLIHQFQFGFRELSNCEVAVKSLISKIRASREGNHVALVSIDIRAAFDSLDWEVLFQLFKKYDFPFNIQNFIFSYLKDRQVSYVNALDFITVEVCQGCPQGSVLAPHIWNFYFNEILYLSNDHRYLQAYADDLALLVVADSRKKLETEVSSFLDDLSDNLKVLNLEVASEKTLVVVFRGTQNKNKQKKGLATFKRTPIFKIKGRTIRTVDSLKYLGIYIDNQLNWNEHISNLKIKIYNLIKNFHSVSGPNWGAGASLLKHWYLSVIQPALLFGAAVWGGSFTKHQILSLFSVQRVALIKISKCYRTCPTNALNVFLGLPPLHVVARSLFIKFQIWYDRSNEYDFINVDHLDHFIKINHINLNKRIITFPPLIKNPDFDIYTDGSGIDGNVGAAVCIFKNNILSQSFQFKLSNYNSVFQAELAAINFAVGWALEGGFKVNIYTDSYSSIQVLKKSDVKSGFINDIKSNVFRALGSVGLSWVKAHAGIPGNELADQFAKSAITEGNFLDIPAPYSFLKKYIKNIILTDWQQHWGESDTGVRVREYVPFVDFNLLTHNRYLLFFISGHGPFPAYLFRFKILNSPNCICGGLGDPDHFVFDCPHTKDFHLTCPSGIFKPDWFSSVLKNVGSLRRLQEICVISNHICNELKSLN</sequence>
<dbReference type="InterPro" id="IPR012337">
    <property type="entry name" value="RNaseH-like_sf"/>
</dbReference>
<dbReference type="Pfam" id="PF00078">
    <property type="entry name" value="RVT_1"/>
    <property type="match status" value="1"/>
</dbReference>
<evidence type="ECO:0008006" key="5">
    <source>
        <dbReference type="Google" id="ProtNLM"/>
    </source>
</evidence>
<dbReference type="OrthoDB" id="407198at2759"/>
<dbReference type="GO" id="GO:0003676">
    <property type="term" value="F:nucleic acid binding"/>
    <property type="evidence" value="ECO:0007669"/>
    <property type="project" value="InterPro"/>
</dbReference>
<dbReference type="InterPro" id="IPR005135">
    <property type="entry name" value="Endo/exonuclease/phosphatase"/>
</dbReference>